<sequence length="879" mass="98819">MDHPIYRNMHSNPYQRDQIYYSPHFYPGTQMYANPSRPPINYGYAPQIPCHGCCNHHTCMPAHYPNWGSPYSHHFPAMPHCPVSYPSFPAQYMPCCPIEQHRYEIEKNVPTTRGQHCCGCPNHPSHPIEPGNVKIEEEPGSMAPFQLENGQSPIVLMPPDSNSKMKEQWKDNDNGGAKNGLYPLDLNNLVSMKKEIGDDGRKHQPHDEGEGQRFPLPFFWMPYMPEEKDKEMEKHKLGDLNTKPSLEPEMSFLGEKKNQVKEEGSKNRGREIDASVKDGGIDPGEKKLPKESVKRKHPSPPKSSKLPPVCLRVDPLPRRKTANGSSRSDEAKSKVTNSSDDKKVCDIIPTNEVKEGKLGKGTKMIEVIDGKTLQEKNMNVNVEARVDQPEVKPEEENDAMKGRQSEEVVSAIGNNEEGTKETSKRNLSEEEAAVIIQSVYRGFDTRRWDPVKNLKEIAEVRDQIDSLRHMIQAMESCSAIEGSSKQRNVISETIMSLLLKLDIIQGLHPSIREMRKSVVKELVSLQEQLDSIMIEKLSNSPQQESNLECEGDASHQIEDATLSKNSNEVPCDLSEADQNQLKGAVICENSETSKANEVLMDKIDKEDEKSNEGLKTDEISDRENLTLEDGSEAPKLPDSAKKGQDFAQSDRDELDSELAELPRGDLDNLYAQGNKTCPEEEGMLIEEATVTLESQNDERDDVMEADIKTGHKDKLEHEGPIEIKSGVEVTDANESFITVKPIENPPEKEISGDHLLHEGISEPDTVEETDTAVKKPENDTTEENANEDEKIAVRDEMEVLVHEKGEDLAESNRKLIAENERLRGVMENLMKSGQEQLTAISSLTGRVRDLERKLSKKKKLKMKQGKGKGRKMRTGLVHE</sequence>
<protein>
    <submittedName>
        <fullName evidence="4">Large proline-rich protein bag6</fullName>
    </submittedName>
</protein>
<feature type="region of interest" description="Disordered" evidence="2">
    <location>
        <begin position="737"/>
        <end position="787"/>
    </location>
</feature>
<keyword evidence="5" id="KW-1185">Reference proteome</keyword>
<evidence type="ECO:0000256" key="1">
    <source>
        <dbReference type="ARBA" id="ARBA00023186"/>
    </source>
</evidence>
<feature type="compositionally biased region" description="Basic and acidic residues" evidence="2">
    <location>
        <begin position="229"/>
        <end position="238"/>
    </location>
</feature>
<feature type="compositionally biased region" description="Basic and acidic residues" evidence="2">
    <location>
        <begin position="327"/>
        <end position="341"/>
    </location>
</feature>
<feature type="compositionally biased region" description="Basic and acidic residues" evidence="2">
    <location>
        <begin position="638"/>
        <end position="651"/>
    </location>
</feature>
<feature type="compositionally biased region" description="Basic and acidic residues" evidence="2">
    <location>
        <begin position="197"/>
        <end position="211"/>
    </location>
</feature>
<feature type="compositionally biased region" description="Basic and acidic residues" evidence="2">
    <location>
        <begin position="745"/>
        <end position="760"/>
    </location>
</feature>
<feature type="compositionally biased region" description="Basic and acidic residues" evidence="2">
    <location>
        <begin position="254"/>
        <end position="292"/>
    </location>
</feature>
<dbReference type="PANTHER" id="PTHR33322">
    <property type="entry name" value="BAG DOMAIN CONTAINING PROTEIN, EXPRESSED"/>
    <property type="match status" value="1"/>
</dbReference>
<feature type="region of interest" description="Disordered" evidence="2">
    <location>
        <begin position="853"/>
        <end position="879"/>
    </location>
</feature>
<evidence type="ECO:0000259" key="3">
    <source>
        <dbReference type="PROSITE" id="PS51035"/>
    </source>
</evidence>
<keyword evidence="1" id="KW-0143">Chaperone</keyword>
<organism evidence="4 5">
    <name type="scientific">Castilleja foliolosa</name>
    <dbReference type="NCBI Taxonomy" id="1961234"/>
    <lineage>
        <taxon>Eukaryota</taxon>
        <taxon>Viridiplantae</taxon>
        <taxon>Streptophyta</taxon>
        <taxon>Embryophyta</taxon>
        <taxon>Tracheophyta</taxon>
        <taxon>Spermatophyta</taxon>
        <taxon>Magnoliopsida</taxon>
        <taxon>eudicotyledons</taxon>
        <taxon>Gunneridae</taxon>
        <taxon>Pentapetalae</taxon>
        <taxon>asterids</taxon>
        <taxon>lamiids</taxon>
        <taxon>Lamiales</taxon>
        <taxon>Orobanchaceae</taxon>
        <taxon>Pedicularideae</taxon>
        <taxon>Castillejinae</taxon>
        <taxon>Castilleja</taxon>
    </lineage>
</organism>
<dbReference type="Gene3D" id="1.20.58.120">
    <property type="entry name" value="BAG domain"/>
    <property type="match status" value="1"/>
</dbReference>
<name>A0ABD3BFW5_9LAMI</name>
<accession>A0ABD3BFW5</accession>
<dbReference type="Pfam" id="PF02179">
    <property type="entry name" value="BAG"/>
    <property type="match status" value="1"/>
</dbReference>
<dbReference type="FunFam" id="1.20.58.120:FF:000010">
    <property type="entry name" value="BAG family molecular chaperone regulator 6"/>
    <property type="match status" value="1"/>
</dbReference>
<comment type="caution">
    <text evidence="4">The sequence shown here is derived from an EMBL/GenBank/DDBJ whole genome shotgun (WGS) entry which is preliminary data.</text>
</comment>
<dbReference type="AlphaFoldDB" id="A0ABD3BFW5"/>
<dbReference type="Proteomes" id="UP001632038">
    <property type="component" value="Unassembled WGS sequence"/>
</dbReference>
<reference evidence="5" key="1">
    <citation type="journal article" date="2024" name="IScience">
        <title>Strigolactones Initiate the Formation of Haustorium-like Structures in Castilleja.</title>
        <authorList>
            <person name="Buerger M."/>
            <person name="Peterson D."/>
            <person name="Chory J."/>
        </authorList>
    </citation>
    <scope>NUCLEOTIDE SEQUENCE [LARGE SCALE GENOMIC DNA]</scope>
</reference>
<evidence type="ECO:0000313" key="4">
    <source>
        <dbReference type="EMBL" id="KAL3615685.1"/>
    </source>
</evidence>
<dbReference type="InterPro" id="IPR040400">
    <property type="entry name" value="BAG5/6/7/8"/>
</dbReference>
<gene>
    <name evidence="4" type="primary">BAG6</name>
    <name evidence="4" type="ORF">CASFOL_041346</name>
</gene>
<dbReference type="EMBL" id="JAVIJP010000100">
    <property type="protein sequence ID" value="KAL3615685.1"/>
    <property type="molecule type" value="Genomic_DNA"/>
</dbReference>
<feature type="region of interest" description="Disordered" evidence="2">
    <location>
        <begin position="162"/>
        <end position="182"/>
    </location>
</feature>
<feature type="compositionally biased region" description="Basic and acidic residues" evidence="2">
    <location>
        <begin position="601"/>
        <end position="625"/>
    </location>
</feature>
<feature type="region of interest" description="Disordered" evidence="2">
    <location>
        <begin position="601"/>
        <end position="682"/>
    </location>
</feature>
<evidence type="ECO:0000313" key="5">
    <source>
        <dbReference type="Proteomes" id="UP001632038"/>
    </source>
</evidence>
<feature type="region of interest" description="Disordered" evidence="2">
    <location>
        <begin position="229"/>
        <end position="341"/>
    </location>
</feature>
<feature type="region of interest" description="Disordered" evidence="2">
    <location>
        <begin position="197"/>
        <end position="216"/>
    </location>
</feature>
<feature type="compositionally biased region" description="Basic residues" evidence="2">
    <location>
        <begin position="854"/>
        <end position="873"/>
    </location>
</feature>
<dbReference type="InterPro" id="IPR003103">
    <property type="entry name" value="BAG_domain"/>
</dbReference>
<feature type="compositionally biased region" description="Basic and acidic residues" evidence="2">
    <location>
        <begin position="163"/>
        <end position="173"/>
    </location>
</feature>
<dbReference type="PANTHER" id="PTHR33322:SF16">
    <property type="entry name" value="BAG FAMILY MOLECULAR CHAPERONE REGULATOR 6"/>
    <property type="match status" value="1"/>
</dbReference>
<dbReference type="SUPFAM" id="SSF63491">
    <property type="entry name" value="BAG domain"/>
    <property type="match status" value="1"/>
</dbReference>
<proteinExistence type="predicted"/>
<dbReference type="SMART" id="SM00264">
    <property type="entry name" value="BAG"/>
    <property type="match status" value="1"/>
</dbReference>
<evidence type="ECO:0000256" key="2">
    <source>
        <dbReference type="SAM" id="MobiDB-lite"/>
    </source>
</evidence>
<dbReference type="InterPro" id="IPR036533">
    <property type="entry name" value="BAG_dom_sf"/>
</dbReference>
<dbReference type="PROSITE" id="PS51035">
    <property type="entry name" value="BAG"/>
    <property type="match status" value="1"/>
</dbReference>
<feature type="domain" description="BAG" evidence="3">
    <location>
        <begin position="456"/>
        <end position="533"/>
    </location>
</feature>